<dbReference type="InterPro" id="IPR007730">
    <property type="entry name" value="SPOR-like_dom"/>
</dbReference>
<keyword evidence="3" id="KW-0961">Cell wall biogenesis/degradation</keyword>
<keyword evidence="1" id="KW-0732">Signal</keyword>
<evidence type="ECO:0000259" key="5">
    <source>
        <dbReference type="PROSITE" id="PS51724"/>
    </source>
</evidence>
<feature type="compositionally biased region" description="Low complexity" evidence="4">
    <location>
        <begin position="214"/>
        <end position="228"/>
    </location>
</feature>
<evidence type="ECO:0000313" key="6">
    <source>
        <dbReference type="EMBL" id="VAV95438.1"/>
    </source>
</evidence>
<feature type="non-terminal residue" evidence="6">
    <location>
        <position position="1"/>
    </location>
</feature>
<dbReference type="InterPro" id="IPR012997">
    <property type="entry name" value="RplA"/>
</dbReference>
<dbReference type="PROSITE" id="PS51724">
    <property type="entry name" value="SPOR"/>
    <property type="match status" value="1"/>
</dbReference>
<evidence type="ECO:0000256" key="2">
    <source>
        <dbReference type="ARBA" id="ARBA00023239"/>
    </source>
</evidence>
<dbReference type="Pfam" id="PF05036">
    <property type="entry name" value="SPOR"/>
    <property type="match status" value="1"/>
</dbReference>
<keyword evidence="2" id="KW-0456">Lyase</keyword>
<dbReference type="InterPro" id="IPR036680">
    <property type="entry name" value="SPOR-like_sf"/>
</dbReference>
<dbReference type="AlphaFoldDB" id="A0A3B0S503"/>
<evidence type="ECO:0000256" key="1">
    <source>
        <dbReference type="ARBA" id="ARBA00022729"/>
    </source>
</evidence>
<dbReference type="EMBL" id="UOEF01000209">
    <property type="protein sequence ID" value="VAV95438.1"/>
    <property type="molecule type" value="Genomic_DNA"/>
</dbReference>
<accession>A0A3B0S503</accession>
<dbReference type="Gene3D" id="2.40.40.10">
    <property type="entry name" value="RlpA-like domain"/>
    <property type="match status" value="1"/>
</dbReference>
<dbReference type="GO" id="GO:0016829">
    <property type="term" value="F:lyase activity"/>
    <property type="evidence" value="ECO:0007669"/>
    <property type="project" value="UniProtKB-KW"/>
</dbReference>
<dbReference type="GO" id="GO:0042834">
    <property type="term" value="F:peptidoglycan binding"/>
    <property type="evidence" value="ECO:0007669"/>
    <property type="project" value="InterPro"/>
</dbReference>
<evidence type="ECO:0000256" key="4">
    <source>
        <dbReference type="SAM" id="MobiDB-lite"/>
    </source>
</evidence>
<sequence>ATIASGSIAGVVDYPQKIGDPYEIDGKTYTPEEVASYDNVGYASWYGQELAGNPTANGERFNPDGISAAHKTLPLPSYVEVTALDTGRTILVRVNDRGPFANDRIIDLSQGAARQLGIEKQGVAGVRARKVNPNEQERAVLRAGGVATERIATPDSLLSILRKNLSKMPRPAAPKRQARASVAPSRSPGASYTPQSDRAIPQAGSRDGRFIIEGPGPSTISRGTTGTTYGTRPPVAMTGSGGAYVVQIAAFGSKSRAGALARKTGAKVVSDRSGRIWRVRYGPYSSEKDAKSGLAQARRQGYGNARIFRTDK</sequence>
<dbReference type="SUPFAM" id="SSF50685">
    <property type="entry name" value="Barwin-like endoglucanases"/>
    <property type="match status" value="1"/>
</dbReference>
<dbReference type="InterPro" id="IPR036908">
    <property type="entry name" value="RlpA-like_sf"/>
</dbReference>
<gene>
    <name evidence="6" type="ORF">MNBD_ALPHA04-1756</name>
</gene>
<dbReference type="CDD" id="cd22268">
    <property type="entry name" value="DPBB_RlpA-like"/>
    <property type="match status" value="1"/>
</dbReference>
<dbReference type="HAMAP" id="MF_02071">
    <property type="entry name" value="RlpA"/>
    <property type="match status" value="1"/>
</dbReference>
<protein>
    <submittedName>
        <fullName evidence="6">Septum-associated rare lipoprotein A</fullName>
    </submittedName>
</protein>
<dbReference type="InterPro" id="IPR009009">
    <property type="entry name" value="RlpA-like_DPBB"/>
</dbReference>
<keyword evidence="6" id="KW-0449">Lipoprotein</keyword>
<dbReference type="SUPFAM" id="SSF110997">
    <property type="entry name" value="Sporulation related repeat"/>
    <property type="match status" value="1"/>
</dbReference>
<dbReference type="NCBIfam" id="TIGR00413">
    <property type="entry name" value="rlpA"/>
    <property type="match status" value="1"/>
</dbReference>
<organism evidence="6">
    <name type="scientific">hydrothermal vent metagenome</name>
    <dbReference type="NCBI Taxonomy" id="652676"/>
    <lineage>
        <taxon>unclassified sequences</taxon>
        <taxon>metagenomes</taxon>
        <taxon>ecological metagenomes</taxon>
    </lineage>
</organism>
<proteinExistence type="inferred from homology"/>
<dbReference type="GO" id="GO:0071555">
    <property type="term" value="P:cell wall organization"/>
    <property type="evidence" value="ECO:0007669"/>
    <property type="project" value="UniProtKB-KW"/>
</dbReference>
<dbReference type="Gene3D" id="3.30.70.1070">
    <property type="entry name" value="Sporulation related repeat"/>
    <property type="match status" value="1"/>
</dbReference>
<reference evidence="6" key="1">
    <citation type="submission" date="2018-06" db="EMBL/GenBank/DDBJ databases">
        <authorList>
            <person name="Zhirakovskaya E."/>
        </authorList>
    </citation>
    <scope>NUCLEOTIDE SEQUENCE</scope>
</reference>
<feature type="region of interest" description="Disordered" evidence="4">
    <location>
        <begin position="167"/>
        <end position="228"/>
    </location>
</feature>
<evidence type="ECO:0000256" key="3">
    <source>
        <dbReference type="ARBA" id="ARBA00023316"/>
    </source>
</evidence>
<dbReference type="InterPro" id="IPR034718">
    <property type="entry name" value="RlpA"/>
</dbReference>
<dbReference type="Pfam" id="PF03330">
    <property type="entry name" value="DPBB_1"/>
    <property type="match status" value="1"/>
</dbReference>
<dbReference type="PANTHER" id="PTHR34183:SF8">
    <property type="entry name" value="ENDOLYTIC PEPTIDOGLYCAN TRANSGLYCOSYLASE RLPA-RELATED"/>
    <property type="match status" value="1"/>
</dbReference>
<name>A0A3B0S503_9ZZZZ</name>
<dbReference type="PANTHER" id="PTHR34183">
    <property type="entry name" value="ENDOLYTIC PEPTIDOGLYCAN TRANSGLYCOSYLASE RLPA"/>
    <property type="match status" value="1"/>
</dbReference>
<feature type="domain" description="SPOR" evidence="5">
    <location>
        <begin position="238"/>
        <end position="310"/>
    </location>
</feature>